<evidence type="ECO:0000256" key="2">
    <source>
        <dbReference type="PROSITE-ProRule" id="PRU00335"/>
    </source>
</evidence>
<accession>A0A1Y1SF04</accession>
<protein>
    <submittedName>
        <fullName evidence="4">Regulatory protein TetR</fullName>
    </submittedName>
</protein>
<name>A0A1Y1SF04_9GAMM</name>
<dbReference type="InterPro" id="IPR001647">
    <property type="entry name" value="HTH_TetR"/>
</dbReference>
<dbReference type="EMBL" id="AQQV01000001">
    <property type="protein sequence ID" value="ORE88243.1"/>
    <property type="molecule type" value="Genomic_DNA"/>
</dbReference>
<dbReference type="SUPFAM" id="SSF46689">
    <property type="entry name" value="Homeodomain-like"/>
    <property type="match status" value="1"/>
</dbReference>
<keyword evidence="1 2" id="KW-0238">DNA-binding</keyword>
<sequence>MSSTSSHLARQPQQQRARQRFEDVLVGAEKLLLSKGLDGFNISELAQDLGYTRASIYKFFPTPQAVFHEINSRQLDQLEDKLRRRVTELQSDCWEAQLREVTATATEFHNDNPVASLLILGPVQGESAYRSLHSMIGRLGDLLAQVMLANDLPVSREPVDHAMLTVEIATACLRTSYHLHGYITPAYENAAWTAMVAYLRQVLNFSA</sequence>
<dbReference type="InterPro" id="IPR009057">
    <property type="entry name" value="Homeodomain-like_sf"/>
</dbReference>
<dbReference type="GO" id="GO:0003677">
    <property type="term" value="F:DNA binding"/>
    <property type="evidence" value="ECO:0007669"/>
    <property type="project" value="UniProtKB-UniRule"/>
</dbReference>
<comment type="caution">
    <text evidence="4">The sequence shown here is derived from an EMBL/GenBank/DDBJ whole genome shotgun (WGS) entry which is preliminary data.</text>
</comment>
<reference evidence="4 5" key="1">
    <citation type="submission" date="2013-04" db="EMBL/GenBank/DDBJ databases">
        <title>Oceanococcus atlanticus 22II-S10r2 Genome Sequencing.</title>
        <authorList>
            <person name="Lai Q."/>
            <person name="Li G."/>
            <person name="Shao Z."/>
        </authorList>
    </citation>
    <scope>NUCLEOTIDE SEQUENCE [LARGE SCALE GENOMIC DNA]</scope>
    <source>
        <strain evidence="4 5">22II-S10r2</strain>
    </source>
</reference>
<dbReference type="OrthoDB" id="325065at2"/>
<evidence type="ECO:0000313" key="4">
    <source>
        <dbReference type="EMBL" id="ORE88243.1"/>
    </source>
</evidence>
<dbReference type="AlphaFoldDB" id="A0A1Y1SF04"/>
<evidence type="ECO:0000313" key="5">
    <source>
        <dbReference type="Proteomes" id="UP000192342"/>
    </source>
</evidence>
<dbReference type="STRING" id="1317117.ATO7_00170"/>
<dbReference type="Pfam" id="PF00440">
    <property type="entry name" value="TetR_N"/>
    <property type="match status" value="1"/>
</dbReference>
<feature type="domain" description="HTH tetR-type" evidence="3">
    <location>
        <begin position="18"/>
        <end position="78"/>
    </location>
</feature>
<proteinExistence type="predicted"/>
<dbReference type="RefSeq" id="WP_083558902.1">
    <property type="nucleotide sequence ID" value="NZ_AQQV01000001.1"/>
</dbReference>
<organism evidence="4 5">
    <name type="scientific">Oceanococcus atlanticus</name>
    <dbReference type="NCBI Taxonomy" id="1317117"/>
    <lineage>
        <taxon>Bacteria</taxon>
        <taxon>Pseudomonadati</taxon>
        <taxon>Pseudomonadota</taxon>
        <taxon>Gammaproteobacteria</taxon>
        <taxon>Chromatiales</taxon>
        <taxon>Oceanococcaceae</taxon>
        <taxon>Oceanococcus</taxon>
    </lineage>
</organism>
<dbReference type="Proteomes" id="UP000192342">
    <property type="component" value="Unassembled WGS sequence"/>
</dbReference>
<dbReference type="Gene3D" id="1.10.357.10">
    <property type="entry name" value="Tetracycline Repressor, domain 2"/>
    <property type="match status" value="1"/>
</dbReference>
<feature type="DNA-binding region" description="H-T-H motif" evidence="2">
    <location>
        <begin position="41"/>
        <end position="60"/>
    </location>
</feature>
<evidence type="ECO:0000259" key="3">
    <source>
        <dbReference type="PROSITE" id="PS50977"/>
    </source>
</evidence>
<dbReference type="PROSITE" id="PS50977">
    <property type="entry name" value="HTH_TETR_2"/>
    <property type="match status" value="1"/>
</dbReference>
<evidence type="ECO:0000256" key="1">
    <source>
        <dbReference type="ARBA" id="ARBA00023125"/>
    </source>
</evidence>
<keyword evidence="5" id="KW-1185">Reference proteome</keyword>
<gene>
    <name evidence="4" type="ORF">ATO7_00170</name>
</gene>